<sequence>MNLQKALAIVEAIRHETGVDTMPSQQIAAFLYVAASGGCSMAALAEFLGMAQSTASRTVTTLGPRHATNRGRPGYDLIVAEEDPRERRRKNLRLTPRGKALALRLSAIIDDGDSDGEFALDRLTSLM</sequence>
<keyword evidence="3" id="KW-1185">Reference proteome</keyword>
<organism evidence="2 3">
    <name type="scientific">Desulfobaculum xiamenense</name>
    <dbReference type="NCBI Taxonomy" id="995050"/>
    <lineage>
        <taxon>Bacteria</taxon>
        <taxon>Pseudomonadati</taxon>
        <taxon>Thermodesulfobacteriota</taxon>
        <taxon>Desulfovibrionia</taxon>
        <taxon>Desulfovibrionales</taxon>
        <taxon>Desulfovibrionaceae</taxon>
        <taxon>Desulfobaculum</taxon>
    </lineage>
</organism>
<keyword evidence="1" id="KW-0812">Transmembrane</keyword>
<dbReference type="InterPro" id="IPR036390">
    <property type="entry name" value="WH_DNA-bd_sf"/>
</dbReference>
<protein>
    <submittedName>
        <fullName evidence="2">DNA-binding MarR family transcriptional regulator</fullName>
    </submittedName>
</protein>
<dbReference type="Gene3D" id="1.10.10.10">
    <property type="entry name" value="Winged helix-like DNA-binding domain superfamily/Winged helix DNA-binding domain"/>
    <property type="match status" value="1"/>
</dbReference>
<comment type="caution">
    <text evidence="2">The sequence shown here is derived from an EMBL/GenBank/DDBJ whole genome shotgun (WGS) entry which is preliminary data.</text>
</comment>
<evidence type="ECO:0000313" key="2">
    <source>
        <dbReference type="EMBL" id="NJB67233.1"/>
    </source>
</evidence>
<dbReference type="EMBL" id="JAATJA010000001">
    <property type="protein sequence ID" value="NJB67233.1"/>
    <property type="molecule type" value="Genomic_DNA"/>
</dbReference>
<keyword evidence="1" id="KW-1133">Transmembrane helix</keyword>
<keyword evidence="2" id="KW-0238">DNA-binding</keyword>
<evidence type="ECO:0000256" key="1">
    <source>
        <dbReference type="SAM" id="Phobius"/>
    </source>
</evidence>
<dbReference type="Proteomes" id="UP000580856">
    <property type="component" value="Unassembled WGS sequence"/>
</dbReference>
<dbReference type="RefSeq" id="WP_167940303.1">
    <property type="nucleotide sequence ID" value="NZ_JAATJA010000001.1"/>
</dbReference>
<proteinExistence type="predicted"/>
<dbReference type="InterPro" id="IPR036388">
    <property type="entry name" value="WH-like_DNA-bd_sf"/>
</dbReference>
<name>A0A846QLY9_9BACT</name>
<gene>
    <name evidence="2" type="ORF">GGQ74_000873</name>
</gene>
<dbReference type="AlphaFoldDB" id="A0A846QLY9"/>
<accession>A0A846QLY9</accession>
<evidence type="ECO:0000313" key="3">
    <source>
        <dbReference type="Proteomes" id="UP000580856"/>
    </source>
</evidence>
<dbReference type="GO" id="GO:0003677">
    <property type="term" value="F:DNA binding"/>
    <property type="evidence" value="ECO:0007669"/>
    <property type="project" value="UniProtKB-KW"/>
</dbReference>
<keyword evidence="1" id="KW-0472">Membrane</keyword>
<reference evidence="2 3" key="1">
    <citation type="submission" date="2020-03" db="EMBL/GenBank/DDBJ databases">
        <title>Genomic Encyclopedia of Type Strains, Phase IV (KMG-IV): sequencing the most valuable type-strain genomes for metagenomic binning, comparative biology and taxonomic classification.</title>
        <authorList>
            <person name="Goeker M."/>
        </authorList>
    </citation>
    <scope>NUCLEOTIDE SEQUENCE [LARGE SCALE GENOMIC DNA]</scope>
    <source>
        <strain evidence="2 3">DSM 24233</strain>
    </source>
</reference>
<feature type="transmembrane region" description="Helical" evidence="1">
    <location>
        <begin position="27"/>
        <end position="48"/>
    </location>
</feature>
<dbReference type="SUPFAM" id="SSF46785">
    <property type="entry name" value="Winged helix' DNA-binding domain"/>
    <property type="match status" value="1"/>
</dbReference>